<accession>A0A9D4XAF0</accession>
<dbReference type="Gramene" id="Psat04G0101900-T1">
    <property type="protein sequence ID" value="KAI5415815.1"/>
    <property type="gene ID" value="KIW84_041019"/>
</dbReference>
<evidence type="ECO:0000313" key="2">
    <source>
        <dbReference type="EMBL" id="KAI5415815.1"/>
    </source>
</evidence>
<feature type="region of interest" description="Disordered" evidence="1">
    <location>
        <begin position="1"/>
        <end position="47"/>
    </location>
</feature>
<dbReference type="Proteomes" id="UP001058974">
    <property type="component" value="Chromosome 4"/>
</dbReference>
<dbReference type="EMBL" id="JAMSHJ010000004">
    <property type="protein sequence ID" value="KAI5415815.1"/>
    <property type="molecule type" value="Genomic_DNA"/>
</dbReference>
<evidence type="ECO:0000256" key="1">
    <source>
        <dbReference type="SAM" id="MobiDB-lite"/>
    </source>
</evidence>
<reference evidence="2 3" key="1">
    <citation type="journal article" date="2022" name="Nat. Genet.">
        <title>Improved pea reference genome and pan-genome highlight genomic features and evolutionary characteristics.</title>
        <authorList>
            <person name="Yang T."/>
            <person name="Liu R."/>
            <person name="Luo Y."/>
            <person name="Hu S."/>
            <person name="Wang D."/>
            <person name="Wang C."/>
            <person name="Pandey M.K."/>
            <person name="Ge S."/>
            <person name="Xu Q."/>
            <person name="Li N."/>
            <person name="Li G."/>
            <person name="Huang Y."/>
            <person name="Saxena R.K."/>
            <person name="Ji Y."/>
            <person name="Li M."/>
            <person name="Yan X."/>
            <person name="He Y."/>
            <person name="Liu Y."/>
            <person name="Wang X."/>
            <person name="Xiang C."/>
            <person name="Varshney R.K."/>
            <person name="Ding H."/>
            <person name="Gao S."/>
            <person name="Zong X."/>
        </authorList>
    </citation>
    <scope>NUCLEOTIDE SEQUENCE [LARGE SCALE GENOMIC DNA]</scope>
    <source>
        <strain evidence="2 3">cv. Zhongwan 6</strain>
    </source>
</reference>
<feature type="compositionally biased region" description="Basic and acidic residues" evidence="1">
    <location>
        <begin position="140"/>
        <end position="151"/>
    </location>
</feature>
<proteinExistence type="predicted"/>
<feature type="compositionally biased region" description="Basic and acidic residues" evidence="1">
    <location>
        <begin position="92"/>
        <end position="104"/>
    </location>
</feature>
<keyword evidence="3" id="KW-1185">Reference proteome</keyword>
<name>A0A9D4XAF0_PEA</name>
<evidence type="ECO:0000313" key="3">
    <source>
        <dbReference type="Proteomes" id="UP001058974"/>
    </source>
</evidence>
<organism evidence="2 3">
    <name type="scientific">Pisum sativum</name>
    <name type="common">Garden pea</name>
    <name type="synonym">Lathyrus oleraceus</name>
    <dbReference type="NCBI Taxonomy" id="3888"/>
    <lineage>
        <taxon>Eukaryota</taxon>
        <taxon>Viridiplantae</taxon>
        <taxon>Streptophyta</taxon>
        <taxon>Embryophyta</taxon>
        <taxon>Tracheophyta</taxon>
        <taxon>Spermatophyta</taxon>
        <taxon>Magnoliopsida</taxon>
        <taxon>eudicotyledons</taxon>
        <taxon>Gunneridae</taxon>
        <taxon>Pentapetalae</taxon>
        <taxon>rosids</taxon>
        <taxon>fabids</taxon>
        <taxon>Fabales</taxon>
        <taxon>Fabaceae</taxon>
        <taxon>Papilionoideae</taxon>
        <taxon>50 kb inversion clade</taxon>
        <taxon>NPAAA clade</taxon>
        <taxon>Hologalegina</taxon>
        <taxon>IRL clade</taxon>
        <taxon>Fabeae</taxon>
        <taxon>Lathyrus</taxon>
    </lineage>
</organism>
<gene>
    <name evidence="2" type="ORF">KIW84_041019</name>
</gene>
<dbReference type="AlphaFoldDB" id="A0A9D4XAF0"/>
<comment type="caution">
    <text evidence="2">The sequence shown here is derived from an EMBL/GenBank/DDBJ whole genome shotgun (WGS) entry which is preliminary data.</text>
</comment>
<feature type="region of interest" description="Disordered" evidence="1">
    <location>
        <begin position="92"/>
        <end position="151"/>
    </location>
</feature>
<protein>
    <submittedName>
        <fullName evidence="2">Uncharacterized protein</fullName>
    </submittedName>
</protein>
<sequence>MYSTLHPQFLPPQIAGNTSLRRNTPARPQLIKPPKPRLRHSPSKPATTFLLPIHLKSHSTYSLRPRDTPPPDFVEGVEKTKEAIKVSKEIEVSPDVGKAKDSHGIRPRKGACEPLYFDDGNNRGPDHFNSAMISPQDLQQRFRDEALVSTP</sequence>